<dbReference type="PANTHER" id="PTHR33546">
    <property type="entry name" value="LARGE, MULTIFUNCTIONAL SECRETED PROTEIN-RELATED"/>
    <property type="match status" value="1"/>
</dbReference>
<dbReference type="InterPro" id="IPR009056">
    <property type="entry name" value="Cyt_c-like_dom"/>
</dbReference>
<dbReference type="Pfam" id="PF23500">
    <property type="entry name" value="DUF7133"/>
    <property type="match status" value="1"/>
</dbReference>
<keyword evidence="1 4" id="KW-0349">Heme</keyword>
<dbReference type="Pfam" id="PF00034">
    <property type="entry name" value="Cytochrom_C"/>
    <property type="match status" value="1"/>
</dbReference>
<feature type="domain" description="Cytochrome c" evidence="5">
    <location>
        <begin position="858"/>
        <end position="990"/>
    </location>
</feature>
<evidence type="ECO:0000313" key="6">
    <source>
        <dbReference type="EMBL" id="APZ93724.1"/>
    </source>
</evidence>
<protein>
    <submittedName>
        <fullName evidence="6">Putative membrane-bound dehydrogenase domain protein</fullName>
    </submittedName>
</protein>
<proteinExistence type="predicted"/>
<dbReference type="NCBIfam" id="TIGR02604">
    <property type="entry name" value="Piru_Ver_Nterm"/>
    <property type="match status" value="1"/>
</dbReference>
<evidence type="ECO:0000313" key="7">
    <source>
        <dbReference type="Proteomes" id="UP000187735"/>
    </source>
</evidence>
<evidence type="ECO:0000259" key="5">
    <source>
        <dbReference type="PROSITE" id="PS51007"/>
    </source>
</evidence>
<dbReference type="NCBIfam" id="TIGR02603">
    <property type="entry name" value="CxxCH_TIGR02603"/>
    <property type="match status" value="1"/>
</dbReference>
<dbReference type="GO" id="GO:0009055">
    <property type="term" value="F:electron transfer activity"/>
    <property type="evidence" value="ECO:0007669"/>
    <property type="project" value="InterPro"/>
</dbReference>
<dbReference type="SUPFAM" id="SSF48371">
    <property type="entry name" value="ARM repeat"/>
    <property type="match status" value="1"/>
</dbReference>
<dbReference type="AlphaFoldDB" id="A0A1P8WI35"/>
<sequence>MSSLFLLLVLFQNQSGDLLDAVNSERGGRHWIDQKPDPPKSPAEQAASFRLEPGCKLELVAAEPLVLDPVWIDFDARGRMFVAEYSDYPIGPVNEDGTENKDAPPLSRIVMLEDKDGDGKMDKRTVFADKLQFCHSFMPLMGGVLAGAQTEILFLKDTDGDGVADVREVWFDGFTPAHPQMQIGCPRWGMDNWIYLTYAPGEVRCRRPGFETKEPVKLARQDMRFHPVTMKFETVSGMGQFGNTCNNDGYRFFSTNRNPIMMEVIPQDVAGRNPFASISKRHSDVGPSGGDTKVFPLVTMKSNWLSHAGTHTSACGVTAYRGDLWDESFQQSVFACEPVGLLVTRTIVTPQEDSPVLAAKRAEAKADFLASSDTWFRPASMRTGMDGALYLADMYRMWVEHPKFLPPEIAAQIDWRAGEDKGRIWRIVPEENSSPSQKYVAPESADDLVAMLSDTNGQRRITAQRRLVENADAGVADKIAALLSSKDSTPFARMHALWTLHGLSQLNDEQLVAGLNDESFHVRRQAAEIARRMPDRSNSVTAALLKRGNDVAVVQHQVALASGQQSTAESVSALTAIAKARATSKWFQQIVLTSSRDCSGAVIAGLLTEPDSFSAKDRAAVGAFLSDLASVVGARGDADEIAATLKAATDGNVQELWAPTAILTGLAKGLPRHRGSMKQKSLASLLSDPLPEMEDVSGSVQKLLLEAADCTVDEDRSTEDRVAAVALLSSQAPKTLTASLEKILSPGQPASLQQAAIQAAGLSAVDLVLDRWNQLPPAVRSQGLTLMLARPATTQKLLDLMSAGTIAPSVVDIDQRVRLLQHRDEKIKKLAGEIFGGVVSANRKAVADEYQPALTLTASKERGAAVFEKTCSKCHKIDGKGNNVGPDISDTRNRSRDALLYDILDPNRRVDPQFNEYIAVTVDGRTYNGLLVSDTGQQIVLRQPEGKEQTLARADIEELQATSRSLMPEGMEKDVTVQQMADLLEFLKAR</sequence>
<dbReference type="OrthoDB" id="230287at2"/>
<evidence type="ECO:0000256" key="2">
    <source>
        <dbReference type="ARBA" id="ARBA00022723"/>
    </source>
</evidence>
<reference evidence="6 7" key="1">
    <citation type="journal article" date="2016" name="Front. Microbiol.">
        <title>Fuerstia marisgermanicae gen. nov., sp. nov., an Unusual Member of the Phylum Planctomycetes from the German Wadden Sea.</title>
        <authorList>
            <person name="Kohn T."/>
            <person name="Heuer A."/>
            <person name="Jogler M."/>
            <person name="Vollmers J."/>
            <person name="Boedeker C."/>
            <person name="Bunk B."/>
            <person name="Rast P."/>
            <person name="Borchert D."/>
            <person name="Glockner I."/>
            <person name="Freese H.M."/>
            <person name="Klenk H.P."/>
            <person name="Overmann J."/>
            <person name="Kaster A.K."/>
            <person name="Rohde M."/>
            <person name="Wiegand S."/>
            <person name="Jogler C."/>
        </authorList>
    </citation>
    <scope>NUCLEOTIDE SEQUENCE [LARGE SCALE GENOMIC DNA]</scope>
    <source>
        <strain evidence="6 7">NH11</strain>
    </source>
</reference>
<dbReference type="RefSeq" id="WP_077025150.1">
    <property type="nucleotide sequence ID" value="NZ_CP017641.1"/>
</dbReference>
<dbReference type="InterPro" id="IPR013427">
    <property type="entry name" value="Haem-bd_dom_put"/>
</dbReference>
<dbReference type="KEGG" id="fmr:Fuma_03342"/>
<evidence type="ECO:0000256" key="1">
    <source>
        <dbReference type="ARBA" id="ARBA00022617"/>
    </source>
</evidence>
<dbReference type="SUPFAM" id="SSF46626">
    <property type="entry name" value="Cytochrome c"/>
    <property type="match status" value="1"/>
</dbReference>
<gene>
    <name evidence="6" type="ORF">Fuma_03342</name>
</gene>
<dbReference type="Gene3D" id="1.25.10.10">
    <property type="entry name" value="Leucine-rich Repeat Variant"/>
    <property type="match status" value="1"/>
</dbReference>
<dbReference type="GO" id="GO:0046872">
    <property type="term" value="F:metal ion binding"/>
    <property type="evidence" value="ECO:0007669"/>
    <property type="project" value="UniProtKB-KW"/>
</dbReference>
<dbReference type="Proteomes" id="UP000187735">
    <property type="component" value="Chromosome"/>
</dbReference>
<dbReference type="InterPro" id="IPR013428">
    <property type="entry name" value="Membrane-bound_put_N"/>
</dbReference>
<dbReference type="PROSITE" id="PS51007">
    <property type="entry name" value="CYTC"/>
    <property type="match status" value="1"/>
</dbReference>
<keyword evidence="7" id="KW-1185">Reference proteome</keyword>
<keyword evidence="2 4" id="KW-0479">Metal-binding</keyword>
<organism evidence="6 7">
    <name type="scientific">Fuerstiella marisgermanici</name>
    <dbReference type="NCBI Taxonomy" id="1891926"/>
    <lineage>
        <taxon>Bacteria</taxon>
        <taxon>Pseudomonadati</taxon>
        <taxon>Planctomycetota</taxon>
        <taxon>Planctomycetia</taxon>
        <taxon>Planctomycetales</taxon>
        <taxon>Planctomycetaceae</taxon>
        <taxon>Fuerstiella</taxon>
    </lineage>
</organism>
<accession>A0A1P8WI35</accession>
<dbReference type="Gene3D" id="1.10.760.10">
    <property type="entry name" value="Cytochrome c-like domain"/>
    <property type="match status" value="1"/>
</dbReference>
<dbReference type="STRING" id="1891926.Fuma_03342"/>
<dbReference type="GO" id="GO:0020037">
    <property type="term" value="F:heme binding"/>
    <property type="evidence" value="ECO:0007669"/>
    <property type="project" value="InterPro"/>
</dbReference>
<evidence type="ECO:0000256" key="3">
    <source>
        <dbReference type="ARBA" id="ARBA00023004"/>
    </source>
</evidence>
<dbReference type="EMBL" id="CP017641">
    <property type="protein sequence ID" value="APZ93724.1"/>
    <property type="molecule type" value="Genomic_DNA"/>
</dbReference>
<dbReference type="InterPro" id="IPR011989">
    <property type="entry name" value="ARM-like"/>
</dbReference>
<dbReference type="InterPro" id="IPR016024">
    <property type="entry name" value="ARM-type_fold"/>
</dbReference>
<dbReference type="InterPro" id="IPR036909">
    <property type="entry name" value="Cyt_c-like_dom_sf"/>
</dbReference>
<dbReference type="PANTHER" id="PTHR33546:SF1">
    <property type="entry name" value="LARGE, MULTIFUNCTIONAL SECRETED PROTEIN"/>
    <property type="match status" value="1"/>
</dbReference>
<dbReference type="InterPro" id="IPR055557">
    <property type="entry name" value="DUF7133"/>
</dbReference>
<evidence type="ECO:0000256" key="4">
    <source>
        <dbReference type="PROSITE-ProRule" id="PRU00433"/>
    </source>
</evidence>
<keyword evidence="3 4" id="KW-0408">Iron</keyword>
<name>A0A1P8WI35_9PLAN</name>